<feature type="domain" description="TOG" evidence="7">
    <location>
        <begin position="30"/>
        <end position="266"/>
    </location>
</feature>
<keyword evidence="9" id="KW-1185">Reference proteome</keyword>
<evidence type="ECO:0000313" key="8">
    <source>
        <dbReference type="EMBL" id="KAH6587444.1"/>
    </source>
</evidence>
<dbReference type="InterPro" id="IPR016024">
    <property type="entry name" value="ARM-type_fold"/>
</dbReference>
<dbReference type="InterPro" id="IPR011989">
    <property type="entry name" value="ARM-like"/>
</dbReference>
<evidence type="ECO:0000256" key="4">
    <source>
        <dbReference type="ARBA" id="ARBA00022701"/>
    </source>
</evidence>
<evidence type="ECO:0000256" key="5">
    <source>
        <dbReference type="ARBA" id="ARBA00022776"/>
    </source>
</evidence>
<evidence type="ECO:0000256" key="3">
    <source>
        <dbReference type="ARBA" id="ARBA00022618"/>
    </source>
</evidence>
<dbReference type="PANTHER" id="PTHR21567">
    <property type="entry name" value="CLASP"/>
    <property type="match status" value="1"/>
</dbReference>
<keyword evidence="3" id="KW-0132">Cell division</keyword>
<protein>
    <recommendedName>
        <fullName evidence="7">TOG domain-containing protein</fullName>
    </recommendedName>
</protein>
<feature type="region of interest" description="Disordered" evidence="6">
    <location>
        <begin position="335"/>
        <end position="369"/>
    </location>
</feature>
<dbReference type="SUPFAM" id="SSF48371">
    <property type="entry name" value="ARM repeat"/>
    <property type="match status" value="1"/>
</dbReference>
<name>A0ABQ8EYY5_9FUNG</name>
<feature type="compositionally biased region" description="Polar residues" evidence="6">
    <location>
        <begin position="359"/>
        <end position="368"/>
    </location>
</feature>
<feature type="compositionally biased region" description="Polar residues" evidence="6">
    <location>
        <begin position="421"/>
        <end position="452"/>
    </location>
</feature>
<dbReference type="Proteomes" id="UP001648503">
    <property type="component" value="Unassembled WGS sequence"/>
</dbReference>
<feature type="compositionally biased region" description="Low complexity" evidence="6">
    <location>
        <begin position="460"/>
        <end position="474"/>
    </location>
</feature>
<dbReference type="SMART" id="SM01349">
    <property type="entry name" value="TOG"/>
    <property type="match status" value="2"/>
</dbReference>
<proteinExistence type="inferred from homology"/>
<keyword evidence="5" id="KW-0498">Mitosis</keyword>
<feature type="region of interest" description="Disordered" evidence="6">
    <location>
        <begin position="409"/>
        <end position="514"/>
    </location>
</feature>
<keyword evidence="4" id="KW-0493">Microtubule</keyword>
<sequence>MEFCDLSLLLPLPSMNAIYLQYICNLSLIKLSSTAALEYEIKQMAILFEQRETEDNWTKFEDALLRLTAIARGSHSLPGFATLIKARLKTALIGCLSTERTRLARTAMMMVEVFGALLKERFEVLADTLMPAVLKLTARANRVYISSASATLKSCIESCGLVSFIPVLAEALKNASKTMRIAAMECICSIIAVNSIETLTHSIVSLELVLREGIVDSTNEVRNLSRSMFETYRNRFPDRVNRFVDDLPDIARKYIKIDKSRPTKLNGRIRANSKIVNSDTGYSPDDAALQSISSLSSSMSVSTPDFGQMEMMNTHASKSTSSIPNLYSYTAPTPTFGGPRRVLGEPSRVASTGIDHPSSDQPRPSQGRMTHLTEHLGGAQRVIRQEKPPSSSMPTIDFVAVVKQKPMRIPPAPTITRPSIRPTSLHSDLSRPASQASVHSVQSTRSLSSKPSGESIGGLSDSSYQQRPTSSSSRAIHPQGVYQNSTNSHRKTGSMTSLSAASSHNLSSRIEHNGSAPSLVSIRSVDGSRTSQNTLNLNKLKSDMKSSDWALRFSALQAIVAHATALKEKNEPCIDLNLKSGEKLLDMVLQGASDAHYRVMHTALQAILLFLEYTEFPKSSLGQVVAKVTSIYFSPSLKSKMGVGETSADILLLLKETFPGSVLCEAVMQALNNPEYAVNLKIRTGCIGFLSELTLAHWEDFLVKPGNFKLIMNRLVLFSVETDVVIQRSLKSVFQVLCELGGDAFWSAIKMLRQTDKKAINSLFGVDIEYDRTALINSEKLGRPGSPAAIHIKVAASPYAGVSPKISVKKPNSYISPSKSTFFKSSEDLLNDVEGVQHNAKLNKAPRTQSMIEYTDIQEHEGWLHADNIIPSASLTTPRKNTPCAEELDSHGTPLREFYECEGTLSASHATLQQESSRAPSPSVCPTEIHTLLDSSTLSDVGRASPDVLPLPPIHVHKRLDMNEGQATLGVETISITNRLSPTPSTNLHTVGYDMETITPALLHDALLSEESLLGDFQFLMPANSNRVPSALEALVRMSRKQCISLWQSCTYDVLQTILSSMSNTDRSAVVIKNALIILRELISNQAEFVVEHATSILIHVVRCEADSACFIKDFLDISSEVDAVLYAFEANMPRKQLLESGISLLHTDVDKRFSFEMLARLIVEMDDGDEMTNLSLDDILMTQLAQGLSSKKSATRKAAFDCAYTIRNRCGSEWSDRLYDAIRVTAGIPRQIVVRSMMEKKFISGCNEE</sequence>
<keyword evidence="5" id="KW-0131">Cell cycle</keyword>
<accession>A0ABQ8EYY5</accession>
<feature type="domain" description="TOG" evidence="7">
    <location>
        <begin position="521"/>
        <end position="774"/>
    </location>
</feature>
<comment type="similarity">
    <text evidence="2">Belongs to the CLASP family.</text>
</comment>
<feature type="compositionally biased region" description="Low complexity" evidence="6">
    <location>
        <begin position="497"/>
        <end position="508"/>
    </location>
</feature>
<dbReference type="Gene3D" id="1.25.10.10">
    <property type="entry name" value="Leucine-rich Repeat Variant"/>
    <property type="match status" value="3"/>
</dbReference>
<comment type="caution">
    <text evidence="8">The sequence shown here is derived from an EMBL/GenBank/DDBJ whole genome shotgun (WGS) entry which is preliminary data.</text>
</comment>
<reference evidence="8 9" key="1">
    <citation type="submission" date="2021-02" db="EMBL/GenBank/DDBJ databases">
        <title>Variation within the Batrachochytrium salamandrivorans European outbreak.</title>
        <authorList>
            <person name="Kelly M."/>
            <person name="Pasmans F."/>
            <person name="Shea T.P."/>
            <person name="Munoz J.F."/>
            <person name="Carranza S."/>
            <person name="Cuomo C.A."/>
            <person name="Martel A."/>
        </authorList>
    </citation>
    <scope>NUCLEOTIDE SEQUENCE [LARGE SCALE GENOMIC DNA]</scope>
    <source>
        <strain evidence="8 9">AMFP18/2</strain>
    </source>
</reference>
<evidence type="ECO:0000259" key="7">
    <source>
        <dbReference type="SMART" id="SM01349"/>
    </source>
</evidence>
<dbReference type="PANTHER" id="PTHR21567:SF9">
    <property type="entry name" value="CLIP-ASSOCIATING PROTEIN"/>
    <property type="match status" value="1"/>
</dbReference>
<dbReference type="EMBL" id="JAFCIX010000560">
    <property type="protein sequence ID" value="KAH6587444.1"/>
    <property type="molecule type" value="Genomic_DNA"/>
</dbReference>
<evidence type="ECO:0000313" key="9">
    <source>
        <dbReference type="Proteomes" id="UP001648503"/>
    </source>
</evidence>
<evidence type="ECO:0000256" key="6">
    <source>
        <dbReference type="SAM" id="MobiDB-lite"/>
    </source>
</evidence>
<dbReference type="Pfam" id="PF12348">
    <property type="entry name" value="CLASP_N"/>
    <property type="match status" value="1"/>
</dbReference>
<comment type="subcellular location">
    <subcellularLocation>
        <location evidence="1">Cytoplasm</location>
        <location evidence="1">Cytoskeleton</location>
        <location evidence="1">Spindle</location>
    </subcellularLocation>
</comment>
<dbReference type="InterPro" id="IPR034085">
    <property type="entry name" value="TOG"/>
</dbReference>
<organism evidence="8 9">
    <name type="scientific">Batrachochytrium salamandrivorans</name>
    <dbReference type="NCBI Taxonomy" id="1357716"/>
    <lineage>
        <taxon>Eukaryota</taxon>
        <taxon>Fungi</taxon>
        <taxon>Fungi incertae sedis</taxon>
        <taxon>Chytridiomycota</taxon>
        <taxon>Chytridiomycota incertae sedis</taxon>
        <taxon>Chytridiomycetes</taxon>
        <taxon>Rhizophydiales</taxon>
        <taxon>Rhizophydiales incertae sedis</taxon>
        <taxon>Batrachochytrium</taxon>
    </lineage>
</organism>
<evidence type="ECO:0000256" key="1">
    <source>
        <dbReference type="ARBA" id="ARBA00004186"/>
    </source>
</evidence>
<evidence type="ECO:0000256" key="2">
    <source>
        <dbReference type="ARBA" id="ARBA00009549"/>
    </source>
</evidence>
<dbReference type="InterPro" id="IPR024395">
    <property type="entry name" value="CLASP_N_dom"/>
</dbReference>
<gene>
    <name evidence="8" type="ORF">BASA50_011386</name>
</gene>